<gene>
    <name evidence="2" type="ORF">FLL46_14800</name>
</gene>
<evidence type="ECO:0000313" key="2">
    <source>
        <dbReference type="EMBL" id="TQV87071.1"/>
    </source>
</evidence>
<dbReference type="Gene3D" id="3.90.190.10">
    <property type="entry name" value="Protein tyrosine phosphatase superfamily"/>
    <property type="match status" value="1"/>
</dbReference>
<dbReference type="FunFam" id="3.90.190.10:FF:000157">
    <property type="entry name" value="Protein-tyrosine phosphatase"/>
    <property type="match status" value="1"/>
</dbReference>
<dbReference type="EMBL" id="VIKS01000009">
    <property type="protein sequence ID" value="TQV87071.1"/>
    <property type="molecule type" value="Genomic_DNA"/>
</dbReference>
<dbReference type="OrthoDB" id="9806482at2"/>
<reference evidence="2 3" key="1">
    <citation type="submission" date="2019-07" db="EMBL/GenBank/DDBJ databases">
        <title>Draft genome for Aliikangiella sp. M105.</title>
        <authorList>
            <person name="Wang G."/>
        </authorList>
    </citation>
    <scope>NUCLEOTIDE SEQUENCE [LARGE SCALE GENOMIC DNA]</scope>
    <source>
        <strain evidence="2 3">M105</strain>
    </source>
</reference>
<dbReference type="InterPro" id="IPR029021">
    <property type="entry name" value="Prot-tyrosine_phosphatase-like"/>
</dbReference>
<comment type="caution">
    <text evidence="2">The sequence shown here is derived from an EMBL/GenBank/DDBJ whole genome shotgun (WGS) entry which is preliminary data.</text>
</comment>
<dbReference type="PROSITE" id="PS00383">
    <property type="entry name" value="TYR_PHOSPHATASE_1"/>
    <property type="match status" value="1"/>
</dbReference>
<organism evidence="2 3">
    <name type="scientific">Aliikangiella coralliicola</name>
    <dbReference type="NCBI Taxonomy" id="2592383"/>
    <lineage>
        <taxon>Bacteria</taxon>
        <taxon>Pseudomonadati</taxon>
        <taxon>Pseudomonadota</taxon>
        <taxon>Gammaproteobacteria</taxon>
        <taxon>Oceanospirillales</taxon>
        <taxon>Pleioneaceae</taxon>
        <taxon>Aliikangiella</taxon>
    </lineage>
</organism>
<protein>
    <submittedName>
        <fullName evidence="2">Protein tyrosine phosphatase</fullName>
    </submittedName>
</protein>
<keyword evidence="3" id="KW-1185">Reference proteome</keyword>
<evidence type="ECO:0000313" key="3">
    <source>
        <dbReference type="Proteomes" id="UP000315439"/>
    </source>
</evidence>
<sequence length="166" mass="18411">MLPTTYKVIELENGTLSVMAKPVPGEYIDEEFTGFARLGINKIVCLLEDWEQKELGLASEEKLCHKNGIEYLSFPIQDRGLPSTELAIDLAETLYKEICEGNHISIHCRAGIGRTGIIAGAILLQSGISSTEAFDLVSKARGVRVPDTEEQVNWLASIWAKYQTRN</sequence>
<dbReference type="Pfam" id="PF22785">
    <property type="entry name" value="Tc-R-P"/>
    <property type="match status" value="1"/>
</dbReference>
<evidence type="ECO:0000259" key="1">
    <source>
        <dbReference type="PROSITE" id="PS50056"/>
    </source>
</evidence>
<feature type="domain" description="Tyrosine specific protein phosphatases" evidence="1">
    <location>
        <begin position="85"/>
        <end position="152"/>
    </location>
</feature>
<dbReference type="SUPFAM" id="SSF52799">
    <property type="entry name" value="(Phosphotyrosine protein) phosphatases II"/>
    <property type="match status" value="1"/>
</dbReference>
<dbReference type="InterPro" id="IPR000387">
    <property type="entry name" value="Tyr_Pase_dom"/>
</dbReference>
<dbReference type="AlphaFoldDB" id="A0A545UC68"/>
<dbReference type="PROSITE" id="PS50056">
    <property type="entry name" value="TYR_PHOSPHATASE_2"/>
    <property type="match status" value="1"/>
</dbReference>
<name>A0A545UC68_9GAMM</name>
<accession>A0A545UC68</accession>
<proteinExistence type="predicted"/>
<dbReference type="RefSeq" id="WP_142932049.1">
    <property type="nucleotide sequence ID" value="NZ_ML660165.1"/>
</dbReference>
<dbReference type="InterPro" id="IPR016130">
    <property type="entry name" value="Tyr_Pase_AS"/>
</dbReference>
<dbReference type="Proteomes" id="UP000315439">
    <property type="component" value="Unassembled WGS sequence"/>
</dbReference>